<protein>
    <submittedName>
        <fullName evidence="1">Uncharacterized protein</fullName>
    </submittedName>
</protein>
<evidence type="ECO:0000313" key="2">
    <source>
        <dbReference type="Proteomes" id="UP000230002"/>
    </source>
</evidence>
<dbReference type="Proteomes" id="UP000230002">
    <property type="component" value="Unassembled WGS sequence"/>
</dbReference>
<dbReference type="OrthoDB" id="2756003at2759"/>
<organism evidence="1 2">
    <name type="scientific">Ganoderma sinense ZZ0214-1</name>
    <dbReference type="NCBI Taxonomy" id="1077348"/>
    <lineage>
        <taxon>Eukaryota</taxon>
        <taxon>Fungi</taxon>
        <taxon>Dikarya</taxon>
        <taxon>Basidiomycota</taxon>
        <taxon>Agaricomycotina</taxon>
        <taxon>Agaricomycetes</taxon>
        <taxon>Polyporales</taxon>
        <taxon>Polyporaceae</taxon>
        <taxon>Ganoderma</taxon>
    </lineage>
</organism>
<name>A0A2G8SKQ9_9APHY</name>
<proteinExistence type="predicted"/>
<dbReference type="EMBL" id="AYKW01000005">
    <property type="protein sequence ID" value="PIL34351.1"/>
    <property type="molecule type" value="Genomic_DNA"/>
</dbReference>
<gene>
    <name evidence="1" type="ORF">GSI_03126</name>
</gene>
<evidence type="ECO:0000313" key="1">
    <source>
        <dbReference type="EMBL" id="PIL34351.1"/>
    </source>
</evidence>
<comment type="caution">
    <text evidence="1">The sequence shown here is derived from an EMBL/GenBank/DDBJ whole genome shotgun (WGS) entry which is preliminary data.</text>
</comment>
<reference evidence="1 2" key="1">
    <citation type="journal article" date="2015" name="Sci. Rep.">
        <title>Chromosome-level genome map provides insights into diverse defense mechanisms in the medicinal fungus Ganoderma sinense.</title>
        <authorList>
            <person name="Zhu Y."/>
            <person name="Xu J."/>
            <person name="Sun C."/>
            <person name="Zhou S."/>
            <person name="Xu H."/>
            <person name="Nelson D.R."/>
            <person name="Qian J."/>
            <person name="Song J."/>
            <person name="Luo H."/>
            <person name="Xiang L."/>
            <person name="Li Y."/>
            <person name="Xu Z."/>
            <person name="Ji A."/>
            <person name="Wang L."/>
            <person name="Lu S."/>
            <person name="Hayward A."/>
            <person name="Sun W."/>
            <person name="Li X."/>
            <person name="Schwartz D.C."/>
            <person name="Wang Y."/>
            <person name="Chen S."/>
        </authorList>
    </citation>
    <scope>NUCLEOTIDE SEQUENCE [LARGE SCALE GENOMIC DNA]</scope>
    <source>
        <strain evidence="1 2">ZZ0214-1</strain>
    </source>
</reference>
<accession>A0A2G8SKQ9</accession>
<dbReference type="AlphaFoldDB" id="A0A2G8SKQ9"/>
<sequence>MLAQDRTALAHVSQIRGRDKFLDPTHPWMPPALPSWDRAMRAVDRSAPALPATELWGYWIPEPALLLGPKDPVRARHYLFNWILAQPVWLYMLQVPGSGAVKVAPQSWRDFLRGVIPDEPSSTTMTGRRAFEIKQVFGRVFADNDLVTADAEAGEGVREAEWHGGRLTLDAFNARIAPCIVWEVFELAFRYELLALDRALRPMATTDDIVQREARVARVFPAGSLWAVSRLPDGDSWGLFTSLPHRRINALNALREILTSWMRCPPEIRNAEPLQLSDSVETIEQMELWLALFYTQMFFDISGRAPIVPHRWPGLSSKN</sequence>
<keyword evidence="2" id="KW-1185">Reference proteome</keyword>